<keyword evidence="2" id="KW-1133">Transmembrane helix</keyword>
<dbReference type="KEGG" id="pdo:PSDT_1175"/>
<protein>
    <submittedName>
        <fullName evidence="3">Uncharacterized protein</fullName>
    </submittedName>
</protein>
<evidence type="ECO:0000256" key="1">
    <source>
        <dbReference type="SAM" id="MobiDB-lite"/>
    </source>
</evidence>
<feature type="compositionally biased region" description="Basic and acidic residues" evidence="1">
    <location>
        <begin position="21"/>
        <end position="33"/>
    </location>
</feature>
<accession>E6K0T5</accession>
<evidence type="ECO:0000313" key="3">
    <source>
        <dbReference type="EMBL" id="EFT83416.1"/>
    </source>
</evidence>
<dbReference type="EMBL" id="AEON01000001">
    <property type="protein sequence ID" value="EFT83416.1"/>
    <property type="molecule type" value="Genomic_DNA"/>
</dbReference>
<reference evidence="3 4" key="1">
    <citation type="submission" date="2010-12" db="EMBL/GenBank/DDBJ databases">
        <authorList>
            <person name="Muzny D."/>
            <person name="Qin X."/>
            <person name="Buhay C."/>
            <person name="Dugan-Rocha S."/>
            <person name="Ding Y."/>
            <person name="Chen G."/>
            <person name="Hawes A."/>
            <person name="Holder M."/>
            <person name="Jhangiani S."/>
            <person name="Johnson A."/>
            <person name="Khan Z."/>
            <person name="Li Z."/>
            <person name="Liu W."/>
            <person name="Liu X."/>
            <person name="Perez L."/>
            <person name="Shen H."/>
            <person name="Wang Q."/>
            <person name="Watt J."/>
            <person name="Xi L."/>
            <person name="Xin Y."/>
            <person name="Zhou J."/>
            <person name="Deng J."/>
            <person name="Jiang H."/>
            <person name="Liu Y."/>
            <person name="Qu J."/>
            <person name="Song X.-Z."/>
            <person name="Zhang L."/>
            <person name="Villasana D."/>
            <person name="Johnson A."/>
            <person name="Liu J."/>
            <person name="Liyanage D."/>
            <person name="Lorensuhewa L."/>
            <person name="Robinson T."/>
            <person name="Song A."/>
            <person name="Song B.-B."/>
            <person name="Dinh H."/>
            <person name="Thornton R."/>
            <person name="Coyle M."/>
            <person name="Francisco L."/>
            <person name="Jackson L."/>
            <person name="Javaid M."/>
            <person name="Korchina V."/>
            <person name="Kovar C."/>
            <person name="Mata R."/>
            <person name="Mathew T."/>
            <person name="Ngo R."/>
            <person name="Nguyen L."/>
            <person name="Nguyen N."/>
            <person name="Okwuonu G."/>
            <person name="Ongeri F."/>
            <person name="Pham C."/>
            <person name="Simmons D."/>
            <person name="Wilczek-Boney K."/>
            <person name="Hale W."/>
            <person name="Jakkamsetti A."/>
            <person name="Pham P."/>
            <person name="Ruth R."/>
            <person name="San Lucas F."/>
            <person name="Warren J."/>
            <person name="Zhang J."/>
            <person name="Zhao Z."/>
            <person name="Zhou C."/>
            <person name="Zhu D."/>
            <person name="Lee S."/>
            <person name="Bess C."/>
            <person name="Blankenburg K."/>
            <person name="Forbes L."/>
            <person name="Fu Q."/>
            <person name="Gubbala S."/>
            <person name="Hirani K."/>
            <person name="Jayaseelan J.C."/>
            <person name="Lara F."/>
            <person name="Munidasa M."/>
            <person name="Palculict T."/>
            <person name="Patil S."/>
            <person name="Pu L.-L."/>
            <person name="Saada N."/>
            <person name="Tang L."/>
            <person name="Weissenberger G."/>
            <person name="Zhu Y."/>
            <person name="Hemphill L."/>
            <person name="Shang Y."/>
            <person name="Youmans B."/>
            <person name="Ayvaz T."/>
            <person name="Ross M."/>
            <person name="Santibanez J."/>
            <person name="Aqrawi P."/>
            <person name="Gross S."/>
            <person name="Joshi V."/>
            <person name="Fowler G."/>
            <person name="Nazareth L."/>
            <person name="Reid J."/>
            <person name="Worley K."/>
            <person name="Petrosino J."/>
            <person name="Highlander S."/>
            <person name="Gibbs R."/>
        </authorList>
    </citation>
    <scope>NUCLEOTIDE SEQUENCE [LARGE SCALE GENOMIC DNA]</scope>
    <source>
        <strain evidence="3 4">DSM 10105</strain>
    </source>
</reference>
<feature type="region of interest" description="Disordered" evidence="1">
    <location>
        <begin position="1"/>
        <end position="103"/>
    </location>
</feature>
<keyword evidence="4" id="KW-1185">Reference proteome</keyword>
<dbReference type="Proteomes" id="UP000004946">
    <property type="component" value="Chromosome"/>
</dbReference>
<comment type="caution">
    <text evidence="3">The sequence shown here is derived from an EMBL/GenBank/DDBJ whole genome shotgun (WGS) entry which is preliminary data.</text>
</comment>
<dbReference type="HOGENOM" id="CLU_086032_0_0_11"/>
<gene>
    <name evidence="3" type="ORF">HMPREF0620_0421</name>
</gene>
<dbReference type="PATRIC" id="fig|864564.6.peg.1290"/>
<dbReference type="eggNOG" id="ENOG5033B3F">
    <property type="taxonomic scope" value="Bacteria"/>
</dbReference>
<sequence>MTDEQEQETSPFADMPMRGRVGKDEGRVRRGGEDASLVPPETAGEDQEETVPGPDSMDHGRNGEGRSHSGRQDGKSEDDGQASQQESEGQRGPEPQEEDAARSRSHRNRLIVSLIAILLIVAAVVTAFLWPGWALKKKGGMPTNQVATTSANATPTIPPQPLPSNASALVKAVLPDSSGTYSRQSVTVTQVWESSQPIEEYVATYSNGVKGQEMTVTVAQWSTSDYALKQYQAISGQLTGKQIATGNVVVNGSQTGSYTVHEDAKDPSRAVAVEQNATALFQMTGPKDRMTDFFAKYYAAK</sequence>
<proteinExistence type="predicted"/>
<evidence type="ECO:0000256" key="2">
    <source>
        <dbReference type="SAM" id="Phobius"/>
    </source>
</evidence>
<dbReference type="RefSeq" id="WP_006290216.1">
    <property type="nucleotide sequence ID" value="NZ_AP012333.1"/>
</dbReference>
<feature type="compositionally biased region" description="Basic and acidic residues" evidence="1">
    <location>
        <begin position="56"/>
        <end position="78"/>
    </location>
</feature>
<organism evidence="3 4">
    <name type="scientific">Parascardovia denticolens DSM 10105 = JCM 12538</name>
    <dbReference type="NCBI Taxonomy" id="864564"/>
    <lineage>
        <taxon>Bacteria</taxon>
        <taxon>Bacillati</taxon>
        <taxon>Actinomycetota</taxon>
        <taxon>Actinomycetes</taxon>
        <taxon>Bifidobacteriales</taxon>
        <taxon>Bifidobacteriaceae</taxon>
        <taxon>Parascardovia</taxon>
    </lineage>
</organism>
<name>E6K0T5_PARDN</name>
<keyword evidence="2" id="KW-0812">Transmembrane</keyword>
<keyword evidence="2" id="KW-0472">Membrane</keyword>
<feature type="transmembrane region" description="Helical" evidence="2">
    <location>
        <begin position="110"/>
        <end position="133"/>
    </location>
</feature>
<dbReference type="AlphaFoldDB" id="E6K0T5"/>
<evidence type="ECO:0000313" key="4">
    <source>
        <dbReference type="Proteomes" id="UP000004946"/>
    </source>
</evidence>